<evidence type="ECO:0000313" key="1">
    <source>
        <dbReference type="EMBL" id="CAG8664946.1"/>
    </source>
</evidence>
<dbReference type="EMBL" id="CAJVQB010005566">
    <property type="protein sequence ID" value="CAG8664946.1"/>
    <property type="molecule type" value="Genomic_DNA"/>
</dbReference>
<evidence type="ECO:0000313" key="2">
    <source>
        <dbReference type="Proteomes" id="UP000789901"/>
    </source>
</evidence>
<organism evidence="1 2">
    <name type="scientific">Gigaspora margarita</name>
    <dbReference type="NCBI Taxonomy" id="4874"/>
    <lineage>
        <taxon>Eukaryota</taxon>
        <taxon>Fungi</taxon>
        <taxon>Fungi incertae sedis</taxon>
        <taxon>Mucoromycota</taxon>
        <taxon>Glomeromycotina</taxon>
        <taxon>Glomeromycetes</taxon>
        <taxon>Diversisporales</taxon>
        <taxon>Gigasporaceae</taxon>
        <taxon>Gigaspora</taxon>
    </lineage>
</organism>
<dbReference type="Proteomes" id="UP000789901">
    <property type="component" value="Unassembled WGS sequence"/>
</dbReference>
<sequence>AHESKKVQNLQHISNFLTILNYKMFPESALKIRLQQMQEVANTNKLILSITLVFERK</sequence>
<protein>
    <submittedName>
        <fullName evidence="1">28284_t:CDS:1</fullName>
    </submittedName>
</protein>
<comment type="caution">
    <text evidence="1">The sequence shown here is derived from an EMBL/GenBank/DDBJ whole genome shotgun (WGS) entry which is preliminary data.</text>
</comment>
<feature type="non-terminal residue" evidence="1">
    <location>
        <position position="1"/>
    </location>
</feature>
<accession>A0ABN7USB8</accession>
<reference evidence="1 2" key="1">
    <citation type="submission" date="2021-06" db="EMBL/GenBank/DDBJ databases">
        <authorList>
            <person name="Kallberg Y."/>
            <person name="Tangrot J."/>
            <person name="Rosling A."/>
        </authorList>
    </citation>
    <scope>NUCLEOTIDE SEQUENCE [LARGE SCALE GENOMIC DNA]</scope>
    <source>
        <strain evidence="1 2">120-4 pot B 10/14</strain>
    </source>
</reference>
<proteinExistence type="predicted"/>
<name>A0ABN7USB8_GIGMA</name>
<keyword evidence="2" id="KW-1185">Reference proteome</keyword>
<gene>
    <name evidence="1" type="ORF">GMARGA_LOCUS10095</name>
</gene>